<keyword evidence="7 10" id="KW-0129">CBS domain</keyword>
<keyword evidence="2 11" id="KW-0813">Transport</keyword>
<keyword evidence="6 11" id="KW-0406">Ion transport</keyword>
<feature type="transmembrane region" description="Helical" evidence="11">
    <location>
        <begin position="543"/>
        <end position="561"/>
    </location>
</feature>
<evidence type="ECO:0000256" key="9">
    <source>
        <dbReference type="ARBA" id="ARBA00023214"/>
    </source>
</evidence>
<dbReference type="SUPFAM" id="SSF81340">
    <property type="entry name" value="Clc chloride channel"/>
    <property type="match status" value="1"/>
</dbReference>
<comment type="caution">
    <text evidence="14">The sequence shown here is derived from an EMBL/GenBank/DDBJ whole genome shotgun (WGS) entry which is preliminary data.</text>
</comment>
<evidence type="ECO:0000256" key="7">
    <source>
        <dbReference type="ARBA" id="ARBA00023122"/>
    </source>
</evidence>
<proteinExistence type="inferred from homology"/>
<dbReference type="OrthoDB" id="428525at2759"/>
<evidence type="ECO:0000313" key="15">
    <source>
        <dbReference type="Proteomes" id="UP000186817"/>
    </source>
</evidence>
<feature type="transmembrane region" description="Helical" evidence="11">
    <location>
        <begin position="451"/>
        <end position="470"/>
    </location>
</feature>
<keyword evidence="5 11" id="KW-1133">Transmembrane helix</keyword>
<dbReference type="CDD" id="cd04591">
    <property type="entry name" value="CBS_pair_voltage-gated_CLC_euk_bac"/>
    <property type="match status" value="1"/>
</dbReference>
<evidence type="ECO:0000313" key="14">
    <source>
        <dbReference type="EMBL" id="OLQ03889.1"/>
    </source>
</evidence>
<feature type="region of interest" description="Disordered" evidence="12">
    <location>
        <begin position="788"/>
        <end position="849"/>
    </location>
</feature>
<evidence type="ECO:0000256" key="3">
    <source>
        <dbReference type="ARBA" id="ARBA00022692"/>
    </source>
</evidence>
<evidence type="ECO:0000256" key="5">
    <source>
        <dbReference type="ARBA" id="ARBA00022989"/>
    </source>
</evidence>
<dbReference type="SUPFAM" id="SSF54631">
    <property type="entry name" value="CBS-domain pair"/>
    <property type="match status" value="1"/>
</dbReference>
<keyword evidence="15" id="KW-1185">Reference proteome</keyword>
<dbReference type="PANTHER" id="PTHR11689">
    <property type="entry name" value="CHLORIDE CHANNEL PROTEIN CLC FAMILY MEMBER"/>
    <property type="match status" value="1"/>
</dbReference>
<feature type="transmembrane region" description="Helical" evidence="11">
    <location>
        <begin position="259"/>
        <end position="283"/>
    </location>
</feature>
<dbReference type="PRINTS" id="PR00762">
    <property type="entry name" value="CLCHANNEL"/>
</dbReference>
<feature type="transmembrane region" description="Helical" evidence="11">
    <location>
        <begin position="199"/>
        <end position="219"/>
    </location>
</feature>
<dbReference type="Proteomes" id="UP000186817">
    <property type="component" value="Unassembled WGS sequence"/>
</dbReference>
<evidence type="ECO:0000256" key="2">
    <source>
        <dbReference type="ARBA" id="ARBA00022448"/>
    </source>
</evidence>
<dbReference type="Gene3D" id="3.10.580.10">
    <property type="entry name" value="CBS-domain"/>
    <property type="match status" value="2"/>
</dbReference>
<evidence type="ECO:0000256" key="12">
    <source>
        <dbReference type="SAM" id="MobiDB-lite"/>
    </source>
</evidence>
<keyword evidence="3 11" id="KW-0812">Transmembrane</keyword>
<evidence type="ECO:0000256" key="11">
    <source>
        <dbReference type="RuleBase" id="RU361221"/>
    </source>
</evidence>
<evidence type="ECO:0000256" key="8">
    <source>
        <dbReference type="ARBA" id="ARBA00023136"/>
    </source>
</evidence>
<evidence type="ECO:0000256" key="4">
    <source>
        <dbReference type="ARBA" id="ARBA00022737"/>
    </source>
</evidence>
<evidence type="ECO:0000256" key="1">
    <source>
        <dbReference type="ARBA" id="ARBA00004141"/>
    </source>
</evidence>
<dbReference type="SMART" id="SM00116">
    <property type="entry name" value="CBS"/>
    <property type="match status" value="2"/>
</dbReference>
<reference evidence="14 15" key="1">
    <citation type="submission" date="2016-02" db="EMBL/GenBank/DDBJ databases">
        <title>Genome analysis of coral dinoflagellate symbionts highlights evolutionary adaptations to a symbiotic lifestyle.</title>
        <authorList>
            <person name="Aranda M."/>
            <person name="Li Y."/>
            <person name="Liew Y.J."/>
            <person name="Baumgarten S."/>
            <person name="Simakov O."/>
            <person name="Wilson M."/>
            <person name="Piel J."/>
            <person name="Ashoor H."/>
            <person name="Bougouffa S."/>
            <person name="Bajic V.B."/>
            <person name="Ryu T."/>
            <person name="Ravasi T."/>
            <person name="Bayer T."/>
            <person name="Micklem G."/>
            <person name="Kim H."/>
            <person name="Bhak J."/>
            <person name="Lajeunesse T.C."/>
            <person name="Voolstra C.R."/>
        </authorList>
    </citation>
    <scope>NUCLEOTIDE SEQUENCE [LARGE SCALE GENOMIC DNA]</scope>
    <source>
        <strain evidence="14 15">CCMP2467</strain>
    </source>
</reference>
<dbReference type="InterPro" id="IPR001807">
    <property type="entry name" value="ClC"/>
</dbReference>
<feature type="transmembrane region" description="Helical" evidence="11">
    <location>
        <begin position="386"/>
        <end position="407"/>
    </location>
</feature>
<keyword evidence="9 11" id="KW-0868">Chloride</keyword>
<feature type="transmembrane region" description="Helical" evidence="11">
    <location>
        <begin position="346"/>
        <end position="366"/>
    </location>
</feature>
<dbReference type="Pfam" id="PF00654">
    <property type="entry name" value="Voltage_CLC"/>
    <property type="match status" value="1"/>
</dbReference>
<sequence>MTRMLYAATEIIRDRSHVLMPALALAALGQQPALRDVPDQLQGGGAVFGFEDVHSDDERSAERRVERHDTLQASTVPAASRPAAITGWAARWSGLLAVAAQHAFVASLHELPPPPSSEKVAVGVELALHVLLERKLVLTDWVGQASGSLGIQYSALMAFSLSCSAVAGILVCFVEVLAAGSGIPEIKCYLNGIHLPKLVTGRTLFAKAVGIVFSVSAGLPCGKEGPMIHSGAIVGAMVNYLNLERRLRPLNLDVEMRDFVAAGAAAGVSAAFGAPIGAVLFAVEEGASHMTPRILTQLFVSSSTATLITRLTLGPVLERHTVGLLGTSVPVSFGRFTEISYHFVEMFIFALMGIAAGLLGAAFNHFNRSITRWRKRRIGPRGCTRFLEVLYVTFAIATLKFWIPVFVRALQDKTWEPVNVENLTSTQRLWFDGGQKSINDLFHEPHAFDEIWLLLFFGMFNLATTCWTFGLGVPAGLFVPSLLTGAVLGRWVGEVLNRTPQWLIPGAWAHPTVYALVGASAMLAGVGRITISLAMILTEATGAGNFALPILMVVVIATWTGNQFNRGIYDLHIIELKQIPLLEQTPADIMVRYYVRDIMSKKVISLDAVEKVGTVLDVLSSCSHNGFPVVDAGTQKLEGIIERGYLHLLLSRGNYYCMFQDDREANTGHSMVPFEAIAWPNIHSYPSVNELKRRLSNKNLDMWIDLRPYVNANGYSIPPHASMASAFSLFRRLGLRHLPVVDRHGDLCGLLTRKDLILVEENEVTGELEQRSQPALLSDTGWAYRKSEANDLESGTSAEDVGMDSMQESETDGSDAFLEEASNGNADSSESDERNQSPQGDVASMGGFA</sequence>
<dbReference type="InterPro" id="IPR051280">
    <property type="entry name" value="Cl-channel/antiporter"/>
</dbReference>
<feature type="transmembrane region" description="Helical" evidence="11">
    <location>
        <begin position="513"/>
        <end position="531"/>
    </location>
</feature>
<dbReference type="InterPro" id="IPR046342">
    <property type="entry name" value="CBS_dom_sf"/>
</dbReference>
<dbReference type="AlphaFoldDB" id="A0A1Q9E8Z5"/>
<dbReference type="FunFam" id="1.10.3080.10:FF:000014">
    <property type="entry name" value="Chloride channel protein"/>
    <property type="match status" value="1"/>
</dbReference>
<gene>
    <name evidence="14" type="primary">Clcn7</name>
    <name evidence="14" type="ORF">AK812_SmicGene13112</name>
</gene>
<protein>
    <recommendedName>
        <fullName evidence="11">Chloride channel protein</fullName>
    </recommendedName>
</protein>
<dbReference type="EMBL" id="LSRX01000224">
    <property type="protein sequence ID" value="OLQ03889.1"/>
    <property type="molecule type" value="Genomic_DNA"/>
</dbReference>
<feature type="domain" description="CBS" evidence="13">
    <location>
        <begin position="599"/>
        <end position="656"/>
    </location>
</feature>
<feature type="domain" description="CBS" evidence="13">
    <location>
        <begin position="710"/>
        <end position="768"/>
    </location>
</feature>
<name>A0A1Q9E8Z5_SYMMI</name>
<comment type="subcellular location">
    <subcellularLocation>
        <location evidence="1 11">Membrane</location>
        <topology evidence="1 11">Multi-pass membrane protein</topology>
    </subcellularLocation>
</comment>
<feature type="transmembrane region" description="Helical" evidence="11">
    <location>
        <begin position="156"/>
        <end position="178"/>
    </location>
</feature>
<comment type="caution">
    <text evidence="11">Lacks conserved residue(s) required for the propagation of feature annotation.</text>
</comment>
<evidence type="ECO:0000256" key="6">
    <source>
        <dbReference type="ARBA" id="ARBA00023065"/>
    </source>
</evidence>
<feature type="transmembrane region" description="Helical" evidence="11">
    <location>
        <begin position="477"/>
        <end position="493"/>
    </location>
</feature>
<dbReference type="Gene3D" id="1.10.3080.10">
    <property type="entry name" value="Clc chloride channel"/>
    <property type="match status" value="1"/>
</dbReference>
<dbReference type="Pfam" id="PF00571">
    <property type="entry name" value="CBS"/>
    <property type="match status" value="2"/>
</dbReference>
<evidence type="ECO:0000256" key="10">
    <source>
        <dbReference type="PROSITE-ProRule" id="PRU00703"/>
    </source>
</evidence>
<dbReference type="PROSITE" id="PS51371">
    <property type="entry name" value="CBS"/>
    <property type="match status" value="2"/>
</dbReference>
<dbReference type="InterPro" id="IPR014743">
    <property type="entry name" value="Cl-channel_core"/>
</dbReference>
<organism evidence="14 15">
    <name type="scientific">Symbiodinium microadriaticum</name>
    <name type="common">Dinoflagellate</name>
    <name type="synonym">Zooxanthella microadriatica</name>
    <dbReference type="NCBI Taxonomy" id="2951"/>
    <lineage>
        <taxon>Eukaryota</taxon>
        <taxon>Sar</taxon>
        <taxon>Alveolata</taxon>
        <taxon>Dinophyceae</taxon>
        <taxon>Suessiales</taxon>
        <taxon>Symbiodiniaceae</taxon>
        <taxon>Symbiodinium</taxon>
    </lineage>
</organism>
<dbReference type="PANTHER" id="PTHR11689:SF136">
    <property type="entry name" value="H(+)_CL(-) EXCHANGE TRANSPORTER 7"/>
    <property type="match status" value="1"/>
</dbReference>
<dbReference type="OMA" id="KCDHNGF"/>
<evidence type="ECO:0000259" key="13">
    <source>
        <dbReference type="PROSITE" id="PS51371"/>
    </source>
</evidence>
<dbReference type="GO" id="GO:0005254">
    <property type="term" value="F:chloride channel activity"/>
    <property type="evidence" value="ECO:0007669"/>
    <property type="project" value="UniProtKB-UniRule"/>
</dbReference>
<accession>A0A1Q9E8Z5</accession>
<dbReference type="GO" id="GO:0016020">
    <property type="term" value="C:membrane"/>
    <property type="evidence" value="ECO:0007669"/>
    <property type="project" value="UniProtKB-SubCell"/>
</dbReference>
<keyword evidence="8 11" id="KW-0472">Membrane</keyword>
<keyword evidence="4" id="KW-0677">Repeat</keyword>
<comment type="similarity">
    <text evidence="11">Belongs to the chloride channel (TC 2.A.49) family.</text>
</comment>
<dbReference type="InterPro" id="IPR000644">
    <property type="entry name" value="CBS_dom"/>
</dbReference>